<evidence type="ECO:0000313" key="3">
    <source>
        <dbReference type="Proteomes" id="UP000637239"/>
    </source>
</evidence>
<reference evidence="2" key="2">
    <citation type="submission" date="2021-02" db="EMBL/GenBank/DDBJ databases">
        <title>Aspergillus chevalieri M1 genome sequence.</title>
        <authorList>
            <person name="Kadooka C."/>
            <person name="Mori K."/>
            <person name="Futagami T."/>
        </authorList>
    </citation>
    <scope>NUCLEOTIDE SEQUENCE</scope>
    <source>
        <strain evidence="2">M1</strain>
    </source>
</reference>
<dbReference type="AlphaFoldDB" id="A0A7R7VGV2"/>
<organism evidence="2 3">
    <name type="scientific">Aspergillus chevalieri</name>
    <name type="common">Eurotium chevalieri</name>
    <dbReference type="NCBI Taxonomy" id="182096"/>
    <lineage>
        <taxon>Eukaryota</taxon>
        <taxon>Fungi</taxon>
        <taxon>Dikarya</taxon>
        <taxon>Ascomycota</taxon>
        <taxon>Pezizomycotina</taxon>
        <taxon>Eurotiomycetes</taxon>
        <taxon>Eurotiomycetidae</taxon>
        <taxon>Eurotiales</taxon>
        <taxon>Aspergillaceae</taxon>
        <taxon>Aspergillus</taxon>
        <taxon>Aspergillus subgen. Aspergillus</taxon>
    </lineage>
</organism>
<evidence type="ECO:0000256" key="1">
    <source>
        <dbReference type="SAM" id="MobiDB-lite"/>
    </source>
</evidence>
<name>A0A7R7VGV2_ASPCH</name>
<protein>
    <submittedName>
        <fullName evidence="2">Uncharacterized protein</fullName>
    </submittedName>
</protein>
<dbReference type="GeneID" id="66978849"/>
<feature type="region of interest" description="Disordered" evidence="1">
    <location>
        <begin position="29"/>
        <end position="49"/>
    </location>
</feature>
<accession>A0A7R7VGV2</accession>
<dbReference type="Proteomes" id="UP000637239">
    <property type="component" value="Chromosome 1"/>
</dbReference>
<reference evidence="2" key="1">
    <citation type="submission" date="2021-01" db="EMBL/GenBank/DDBJ databases">
        <authorList>
            <consortium name="Aspergillus chevalieri M1 genome sequencing consortium"/>
            <person name="Kazuki M."/>
            <person name="Futagami T."/>
        </authorList>
    </citation>
    <scope>NUCLEOTIDE SEQUENCE</scope>
    <source>
        <strain evidence="2">M1</strain>
    </source>
</reference>
<dbReference type="EMBL" id="AP024416">
    <property type="protein sequence ID" value="BCR84490.1"/>
    <property type="molecule type" value="Genomic_DNA"/>
</dbReference>
<dbReference type="KEGG" id="ache:ACHE_11892S"/>
<keyword evidence="3" id="KW-1185">Reference proteome</keyword>
<dbReference type="RefSeq" id="XP_043133012.1">
    <property type="nucleotide sequence ID" value="XM_043276511.1"/>
</dbReference>
<sequence length="79" mass="8544">MSVSRPVSRSKNGSTDSSSCCQDILHDISEEDSRGGPVQPEPPRFSTAEPGIDSLAAVASEAPYRVWAHLDLESFKKLI</sequence>
<gene>
    <name evidence="2" type="ORF">ACHE_11892S</name>
</gene>
<feature type="region of interest" description="Disordered" evidence="1">
    <location>
        <begin position="1"/>
        <end position="20"/>
    </location>
</feature>
<proteinExistence type="predicted"/>
<evidence type="ECO:0000313" key="2">
    <source>
        <dbReference type="EMBL" id="BCR84490.1"/>
    </source>
</evidence>